<accession>A0A9D4LYJ9</accession>
<sequence>MTISLCYLTAPVQGSPDTPVPTSPKEAWCKLRFNFIVNSLTATLYSGESQLVCVPVIVSMIGR</sequence>
<dbReference type="AlphaFoldDB" id="A0A9D4LYJ9"/>
<dbReference type="Proteomes" id="UP000828390">
    <property type="component" value="Unassembled WGS sequence"/>
</dbReference>
<reference evidence="1" key="2">
    <citation type="submission" date="2020-11" db="EMBL/GenBank/DDBJ databases">
        <authorList>
            <person name="McCartney M.A."/>
            <person name="Auch B."/>
            <person name="Kono T."/>
            <person name="Mallez S."/>
            <person name="Becker A."/>
            <person name="Gohl D.M."/>
            <person name="Silverstein K.A.T."/>
            <person name="Koren S."/>
            <person name="Bechman K.B."/>
            <person name="Herman A."/>
            <person name="Abrahante J.E."/>
            <person name="Garbe J."/>
        </authorList>
    </citation>
    <scope>NUCLEOTIDE SEQUENCE</scope>
    <source>
        <strain evidence="1">Duluth1</strain>
        <tissue evidence="1">Whole animal</tissue>
    </source>
</reference>
<keyword evidence="2" id="KW-1185">Reference proteome</keyword>
<evidence type="ECO:0000313" key="1">
    <source>
        <dbReference type="EMBL" id="KAH3866052.1"/>
    </source>
</evidence>
<comment type="caution">
    <text evidence="1">The sequence shown here is derived from an EMBL/GenBank/DDBJ whole genome shotgun (WGS) entry which is preliminary data.</text>
</comment>
<name>A0A9D4LYJ9_DREPO</name>
<gene>
    <name evidence="1" type="ORF">DPMN_029103</name>
</gene>
<protein>
    <submittedName>
        <fullName evidence="1">Uncharacterized protein</fullName>
    </submittedName>
</protein>
<organism evidence="1 2">
    <name type="scientific">Dreissena polymorpha</name>
    <name type="common">Zebra mussel</name>
    <name type="synonym">Mytilus polymorpha</name>
    <dbReference type="NCBI Taxonomy" id="45954"/>
    <lineage>
        <taxon>Eukaryota</taxon>
        <taxon>Metazoa</taxon>
        <taxon>Spiralia</taxon>
        <taxon>Lophotrochozoa</taxon>
        <taxon>Mollusca</taxon>
        <taxon>Bivalvia</taxon>
        <taxon>Autobranchia</taxon>
        <taxon>Heteroconchia</taxon>
        <taxon>Euheterodonta</taxon>
        <taxon>Imparidentia</taxon>
        <taxon>Neoheterodontei</taxon>
        <taxon>Myida</taxon>
        <taxon>Dreissenoidea</taxon>
        <taxon>Dreissenidae</taxon>
        <taxon>Dreissena</taxon>
    </lineage>
</organism>
<proteinExistence type="predicted"/>
<dbReference type="EMBL" id="JAIWYP010000002">
    <property type="protein sequence ID" value="KAH3866052.1"/>
    <property type="molecule type" value="Genomic_DNA"/>
</dbReference>
<reference evidence="1" key="1">
    <citation type="journal article" date="2019" name="bioRxiv">
        <title>The Genome of the Zebra Mussel, Dreissena polymorpha: A Resource for Invasive Species Research.</title>
        <authorList>
            <person name="McCartney M.A."/>
            <person name="Auch B."/>
            <person name="Kono T."/>
            <person name="Mallez S."/>
            <person name="Zhang Y."/>
            <person name="Obille A."/>
            <person name="Becker A."/>
            <person name="Abrahante J.E."/>
            <person name="Garbe J."/>
            <person name="Badalamenti J.P."/>
            <person name="Herman A."/>
            <person name="Mangelson H."/>
            <person name="Liachko I."/>
            <person name="Sullivan S."/>
            <person name="Sone E.D."/>
            <person name="Koren S."/>
            <person name="Silverstein K.A.T."/>
            <person name="Beckman K.B."/>
            <person name="Gohl D.M."/>
        </authorList>
    </citation>
    <scope>NUCLEOTIDE SEQUENCE</scope>
    <source>
        <strain evidence="1">Duluth1</strain>
        <tissue evidence="1">Whole animal</tissue>
    </source>
</reference>
<evidence type="ECO:0000313" key="2">
    <source>
        <dbReference type="Proteomes" id="UP000828390"/>
    </source>
</evidence>